<name>A0A0K0FBA5_STRVS</name>
<dbReference type="WBParaSite" id="SVE_0611200.1">
    <property type="protein sequence ID" value="SVE_0611200.1"/>
    <property type="gene ID" value="SVE_0611200"/>
</dbReference>
<evidence type="ECO:0000313" key="3">
    <source>
        <dbReference type="WBParaSite" id="SVE_0611200.1"/>
    </source>
</evidence>
<reference evidence="3" key="2">
    <citation type="submission" date="2015-08" db="UniProtKB">
        <authorList>
            <consortium name="WormBaseParasite"/>
        </authorList>
    </citation>
    <scope>IDENTIFICATION</scope>
</reference>
<evidence type="ECO:0000313" key="2">
    <source>
        <dbReference type="Proteomes" id="UP000035680"/>
    </source>
</evidence>
<evidence type="ECO:0000256" key="1">
    <source>
        <dbReference type="SAM" id="Phobius"/>
    </source>
</evidence>
<organism evidence="2 3">
    <name type="scientific">Strongyloides venezuelensis</name>
    <name type="common">Threadworm</name>
    <dbReference type="NCBI Taxonomy" id="75913"/>
    <lineage>
        <taxon>Eukaryota</taxon>
        <taxon>Metazoa</taxon>
        <taxon>Ecdysozoa</taxon>
        <taxon>Nematoda</taxon>
        <taxon>Chromadorea</taxon>
        <taxon>Rhabditida</taxon>
        <taxon>Tylenchina</taxon>
        <taxon>Panagrolaimomorpha</taxon>
        <taxon>Strongyloidoidea</taxon>
        <taxon>Strongyloididae</taxon>
        <taxon>Strongyloides</taxon>
    </lineage>
</organism>
<keyword evidence="1" id="KW-1133">Transmembrane helix</keyword>
<keyword evidence="1" id="KW-0812">Transmembrane</keyword>
<protein>
    <submittedName>
        <fullName evidence="3">Transposase</fullName>
    </submittedName>
</protein>
<reference evidence="2" key="1">
    <citation type="submission" date="2014-07" db="EMBL/GenBank/DDBJ databases">
        <authorList>
            <person name="Martin A.A"/>
            <person name="De Silva N."/>
        </authorList>
    </citation>
    <scope>NUCLEOTIDE SEQUENCE</scope>
</reference>
<keyword evidence="2" id="KW-1185">Reference proteome</keyword>
<keyword evidence="1" id="KW-0472">Membrane</keyword>
<proteinExistence type="predicted"/>
<feature type="transmembrane region" description="Helical" evidence="1">
    <location>
        <begin position="134"/>
        <end position="154"/>
    </location>
</feature>
<sequence length="157" mass="18114">MSKSKSTNKNHGFRIGDQVYKKLLDRVGNTRKLEKGYKGPYKLTTIDEETGNCQLQSISRYGRANEKKLITAHIKQLKLDKGFSREKKCIKSITGPLIHKPSFRSISKIAVNRSLNDVDYHHEKKLIFIKRIHTYRFIGGIICQVVMLSNVPSIRKR</sequence>
<dbReference type="AlphaFoldDB" id="A0A0K0FBA5"/>
<accession>A0A0K0FBA5</accession>
<dbReference type="Proteomes" id="UP000035680">
    <property type="component" value="Unassembled WGS sequence"/>
</dbReference>